<reference evidence="2" key="1">
    <citation type="submission" date="2022-05" db="EMBL/GenBank/DDBJ databases">
        <title>The Musa troglodytarum L. genome provides insights into the mechanism of non-climacteric behaviour and enrichment of carotenoids.</title>
        <authorList>
            <person name="Wang J."/>
        </authorList>
    </citation>
    <scope>NUCLEOTIDE SEQUENCE</scope>
    <source>
        <tissue evidence="2">Leaf</tissue>
    </source>
</reference>
<dbReference type="EMBL" id="CP097507">
    <property type="protein sequence ID" value="URE02014.1"/>
    <property type="molecule type" value="Genomic_DNA"/>
</dbReference>
<dbReference type="Pfam" id="PF03479">
    <property type="entry name" value="PCC"/>
    <property type="match status" value="1"/>
</dbReference>
<gene>
    <name evidence="2" type="ORF">MUK42_11191</name>
</gene>
<dbReference type="SUPFAM" id="SSF117856">
    <property type="entry name" value="AF0104/ALDC/Ptd012-like"/>
    <property type="match status" value="1"/>
</dbReference>
<keyword evidence="3" id="KW-1185">Reference proteome</keyword>
<dbReference type="GO" id="GO:0003700">
    <property type="term" value="F:DNA-binding transcription factor activity"/>
    <property type="evidence" value="ECO:0007669"/>
    <property type="project" value="TreeGrafter"/>
</dbReference>
<dbReference type="Proteomes" id="UP001055439">
    <property type="component" value="Chromosome 5"/>
</dbReference>
<dbReference type="PROSITE" id="PS51742">
    <property type="entry name" value="PPC"/>
    <property type="match status" value="1"/>
</dbReference>
<accession>A0A9E7K2C9</accession>
<dbReference type="InterPro" id="IPR014476">
    <property type="entry name" value="AHL15-29"/>
</dbReference>
<dbReference type="Gene3D" id="3.30.1330.80">
    <property type="entry name" value="Hypothetical protein, similar to alpha- acetolactate decarboxylase, domain 2"/>
    <property type="match status" value="1"/>
</dbReference>
<name>A0A9E7K2C9_9LILI</name>
<dbReference type="PANTHER" id="PTHR31100">
    <property type="entry name" value="AT-HOOK MOTIF NUCLEAR-LOCALIZED PROTEIN 15"/>
    <property type="match status" value="1"/>
</dbReference>
<feature type="domain" description="PPC" evidence="1">
    <location>
        <begin position="1"/>
        <end position="81"/>
    </location>
</feature>
<dbReference type="GO" id="GO:0005634">
    <property type="term" value="C:nucleus"/>
    <property type="evidence" value="ECO:0007669"/>
    <property type="project" value="TreeGrafter"/>
</dbReference>
<organism evidence="2 3">
    <name type="scientific">Musa troglodytarum</name>
    <name type="common">fe'i banana</name>
    <dbReference type="NCBI Taxonomy" id="320322"/>
    <lineage>
        <taxon>Eukaryota</taxon>
        <taxon>Viridiplantae</taxon>
        <taxon>Streptophyta</taxon>
        <taxon>Embryophyta</taxon>
        <taxon>Tracheophyta</taxon>
        <taxon>Spermatophyta</taxon>
        <taxon>Magnoliopsida</taxon>
        <taxon>Liliopsida</taxon>
        <taxon>Zingiberales</taxon>
        <taxon>Musaceae</taxon>
        <taxon>Musa</taxon>
    </lineage>
</organism>
<dbReference type="AlphaFoldDB" id="A0A9E7K2C9"/>
<evidence type="ECO:0000313" key="3">
    <source>
        <dbReference type="Proteomes" id="UP001055439"/>
    </source>
</evidence>
<sequence length="81" mass="8431">MELSNDSGVASGVSDFARRGHVGISVLGGSGTVPNGTLRQPSVHGLASISVSGRFDILFISGTFFPEPPTSGGCTMHRWRN</sequence>
<dbReference type="PANTHER" id="PTHR31100:SF63">
    <property type="entry name" value="AT-HOOK MOTIF NUCLEAR-LOCALIZED PROTEIN"/>
    <property type="match status" value="1"/>
</dbReference>
<dbReference type="InterPro" id="IPR005175">
    <property type="entry name" value="PPC_dom"/>
</dbReference>
<protein>
    <recommendedName>
        <fullName evidence="1">PPC domain-containing protein</fullName>
    </recommendedName>
</protein>
<dbReference type="GO" id="GO:0003680">
    <property type="term" value="F:minor groove of adenine-thymine-rich DNA binding"/>
    <property type="evidence" value="ECO:0007669"/>
    <property type="project" value="InterPro"/>
</dbReference>
<evidence type="ECO:0000259" key="1">
    <source>
        <dbReference type="PROSITE" id="PS51742"/>
    </source>
</evidence>
<evidence type="ECO:0000313" key="2">
    <source>
        <dbReference type="EMBL" id="URE02014.1"/>
    </source>
</evidence>
<proteinExistence type="predicted"/>